<accession>A0A135UQ01</accession>
<evidence type="ECO:0000313" key="1">
    <source>
        <dbReference type="EMBL" id="KXH62473.1"/>
    </source>
</evidence>
<gene>
    <name evidence="1" type="ORF">CNYM01_14348</name>
</gene>
<dbReference type="AlphaFoldDB" id="A0A135UQ01"/>
<name>A0A135UQ01_9PEZI</name>
<reference evidence="1 2" key="1">
    <citation type="submission" date="2014-02" db="EMBL/GenBank/DDBJ databases">
        <title>The genome sequence of Colletotrichum nymphaeae SA-01.</title>
        <authorList>
            <person name="Baroncelli R."/>
            <person name="Thon M.R."/>
        </authorList>
    </citation>
    <scope>NUCLEOTIDE SEQUENCE [LARGE SCALE GENOMIC DNA]</scope>
    <source>
        <strain evidence="1 2">SA-01</strain>
    </source>
</reference>
<sequence length="91" mass="10176">MPFATGHSQSEEESTPTSVCLLVRATGAHRAPEPYHAQATREHFENHPIHDREVEPTIDGYTGHGIGHPWGAFGLLCRWEPSCVEKREDES</sequence>
<organism evidence="1 2">
    <name type="scientific">Colletotrichum nymphaeae SA-01</name>
    <dbReference type="NCBI Taxonomy" id="1460502"/>
    <lineage>
        <taxon>Eukaryota</taxon>
        <taxon>Fungi</taxon>
        <taxon>Dikarya</taxon>
        <taxon>Ascomycota</taxon>
        <taxon>Pezizomycotina</taxon>
        <taxon>Sordariomycetes</taxon>
        <taxon>Hypocreomycetidae</taxon>
        <taxon>Glomerellales</taxon>
        <taxon>Glomerellaceae</taxon>
        <taxon>Colletotrichum</taxon>
        <taxon>Colletotrichum acutatum species complex</taxon>
    </lineage>
</organism>
<evidence type="ECO:0000313" key="2">
    <source>
        <dbReference type="Proteomes" id="UP000070054"/>
    </source>
</evidence>
<dbReference type="EMBL" id="JEMN01000290">
    <property type="protein sequence ID" value="KXH62473.1"/>
    <property type="molecule type" value="Genomic_DNA"/>
</dbReference>
<comment type="caution">
    <text evidence="1">The sequence shown here is derived from an EMBL/GenBank/DDBJ whole genome shotgun (WGS) entry which is preliminary data.</text>
</comment>
<protein>
    <submittedName>
        <fullName evidence="1">Uncharacterized protein</fullName>
    </submittedName>
</protein>
<feature type="non-terminal residue" evidence="1">
    <location>
        <position position="91"/>
    </location>
</feature>
<dbReference type="Proteomes" id="UP000070054">
    <property type="component" value="Unassembled WGS sequence"/>
</dbReference>
<keyword evidence="2" id="KW-1185">Reference proteome</keyword>
<proteinExistence type="predicted"/>